<dbReference type="Proteomes" id="UP000214606">
    <property type="component" value="Chromosome"/>
</dbReference>
<feature type="transmembrane region" description="Helical" evidence="1">
    <location>
        <begin position="225"/>
        <end position="245"/>
    </location>
</feature>
<dbReference type="STRING" id="33936.AZI98_12200"/>
<keyword evidence="1" id="KW-1133">Transmembrane helix</keyword>
<accession>A0A163XPR0</accession>
<dbReference type="Pfam" id="PF09577">
    <property type="entry name" value="Spore_YpjB"/>
    <property type="match status" value="1"/>
</dbReference>
<dbReference type="EMBL" id="LWBR01000035">
    <property type="protein sequence ID" value="KZN95828.1"/>
    <property type="molecule type" value="Genomic_DNA"/>
</dbReference>
<dbReference type="RefSeq" id="WP_063388562.1">
    <property type="nucleotide sequence ID" value="NZ_CP017703.1"/>
</dbReference>
<dbReference type="InterPro" id="IPR014231">
    <property type="entry name" value="Spore_YpjB"/>
</dbReference>
<dbReference type="GeneID" id="301126622"/>
<accession>A0A165XB93</accession>
<evidence type="ECO:0000313" key="3">
    <source>
        <dbReference type="EMBL" id="KZN95828.1"/>
    </source>
</evidence>
<protein>
    <submittedName>
        <fullName evidence="2">Sporulation protein YpjB</fullName>
    </submittedName>
</protein>
<evidence type="ECO:0000256" key="1">
    <source>
        <dbReference type="SAM" id="Phobius"/>
    </source>
</evidence>
<evidence type="ECO:0000313" key="4">
    <source>
        <dbReference type="Proteomes" id="UP000076476"/>
    </source>
</evidence>
<keyword evidence="1" id="KW-0812">Transmembrane</keyword>
<gene>
    <name evidence="2" type="ORF">AP3564_17055</name>
    <name evidence="3" type="ORF">AZI98_12200</name>
</gene>
<name>A0A165XB93_9BACI</name>
<dbReference type="Proteomes" id="UP000076476">
    <property type="component" value="Unassembled WGS sequence"/>
</dbReference>
<reference evidence="2 5" key="2">
    <citation type="submission" date="2016-10" db="EMBL/GenBank/DDBJ databases">
        <title>The whole genome sequencing and assembly of Aeribacillus pallidus KCTC3564 strain.</title>
        <authorList>
            <person name="Lee Y.-J."/>
            <person name="Park M.-K."/>
            <person name="Yi H."/>
            <person name="Bahn Y.-S."/>
            <person name="Kim J.F."/>
            <person name="Lee D.-W."/>
        </authorList>
    </citation>
    <scope>NUCLEOTIDE SEQUENCE [LARGE SCALE GENOMIC DNA]</scope>
    <source>
        <strain evidence="2 5">KCTC3564</strain>
    </source>
</reference>
<dbReference type="EMBL" id="CP017703">
    <property type="protein sequence ID" value="ASS91719.1"/>
    <property type="molecule type" value="Genomic_DNA"/>
</dbReference>
<reference evidence="3 4" key="1">
    <citation type="submission" date="2016-04" db="EMBL/GenBank/DDBJ databases">
        <title>Draft genome sequence of Aeribacillus pallidus 8m3 from petroleum reservoir.</title>
        <authorList>
            <person name="Poltaraus A.B."/>
            <person name="Nazina T.N."/>
            <person name="Tourova T.P."/>
            <person name="Malakho S.M."/>
            <person name="Korshunova A.V."/>
            <person name="Sokolova D.S."/>
        </authorList>
    </citation>
    <scope>NUCLEOTIDE SEQUENCE [LARGE SCALE GENOMIC DNA]</scope>
    <source>
        <strain evidence="3 4">8m3</strain>
    </source>
</reference>
<organism evidence="3 4">
    <name type="scientific">Aeribacillus pallidus</name>
    <dbReference type="NCBI Taxonomy" id="33936"/>
    <lineage>
        <taxon>Bacteria</taxon>
        <taxon>Bacillati</taxon>
        <taxon>Bacillota</taxon>
        <taxon>Bacilli</taxon>
        <taxon>Bacillales</taxon>
        <taxon>Bacillaceae</taxon>
        <taxon>Aeribacillus</taxon>
    </lineage>
</organism>
<dbReference type="NCBIfam" id="TIGR02878">
    <property type="entry name" value="spore_ypjB"/>
    <property type="match status" value="1"/>
</dbReference>
<dbReference type="OrthoDB" id="2988195at2"/>
<keyword evidence="1" id="KW-0472">Membrane</keyword>
<dbReference type="AlphaFoldDB" id="A0A165XB93"/>
<keyword evidence="4" id="KW-1185">Reference proteome</keyword>
<evidence type="ECO:0000313" key="5">
    <source>
        <dbReference type="Proteomes" id="UP000214606"/>
    </source>
</evidence>
<sequence>MKKWISTLIVLLLFFLLQIPINAKEKNNWETLDVMTNYAWQLSKQKKFDEAKQLLLFLENEFKENNVENRLSINELRVISASYEKALDAVENDGMSYEDRIDKVTQFRLVVDAILSEHQPLWSTMEEPIMTTFAELKTEMEKEDWAAFQHEWNRFLSLYSVIYPSLTVDVDSKNIDKIETHISAVNDKMFFEISKKTRQKHMMEIEKDLKNIFDRVKNDEADPSLLWVMFSTGSVIFIALAYTGWKKYKGEKTDKRKEN</sequence>
<proteinExistence type="predicted"/>
<dbReference type="KEGG" id="apak:AP3564_17055"/>
<evidence type="ECO:0000313" key="2">
    <source>
        <dbReference type="EMBL" id="ASS91719.1"/>
    </source>
</evidence>